<dbReference type="CDD" id="cd05686">
    <property type="entry name" value="S1_pNO40"/>
    <property type="match status" value="1"/>
</dbReference>
<accession>A0ABR0YPU2</accession>
<dbReference type="InterPro" id="IPR047913">
    <property type="entry name" value="ZCCHC17_S1"/>
</dbReference>
<keyword evidence="6" id="KW-1185">Reference proteome</keyword>
<dbReference type="SUPFAM" id="SSF50249">
    <property type="entry name" value="Nucleic acid-binding proteins"/>
    <property type="match status" value="1"/>
</dbReference>
<dbReference type="EMBL" id="JAHFZB010000025">
    <property type="protein sequence ID" value="KAK6474607.1"/>
    <property type="molecule type" value="Genomic_DNA"/>
</dbReference>
<feature type="domain" description="CCHC-type" evidence="4">
    <location>
        <begin position="124"/>
        <end position="137"/>
    </location>
</feature>
<name>A0ABR0YPU2_HUSHU</name>
<evidence type="ECO:0000259" key="3">
    <source>
        <dbReference type="PROSITE" id="PS50126"/>
    </source>
</evidence>
<evidence type="ECO:0000313" key="6">
    <source>
        <dbReference type="Proteomes" id="UP001369086"/>
    </source>
</evidence>
<feature type="compositionally biased region" description="Basic residues" evidence="2">
    <location>
        <begin position="176"/>
        <end position="193"/>
    </location>
</feature>
<keyword evidence="1" id="KW-0863">Zinc-finger</keyword>
<evidence type="ECO:0000313" key="5">
    <source>
        <dbReference type="EMBL" id="KAK6474607.1"/>
    </source>
</evidence>
<keyword evidence="1" id="KW-0479">Metal-binding</keyword>
<feature type="domain" description="S1 motif" evidence="3">
    <location>
        <begin position="7"/>
        <end position="79"/>
    </location>
</feature>
<protein>
    <submittedName>
        <fullName evidence="5">Nucleolar protein of 40 kDa-like isoform X1</fullName>
    </submittedName>
</protein>
<organism evidence="5 6">
    <name type="scientific">Huso huso</name>
    <name type="common">Beluga</name>
    <name type="synonym">Acipenser huso</name>
    <dbReference type="NCBI Taxonomy" id="61971"/>
    <lineage>
        <taxon>Eukaryota</taxon>
        <taxon>Metazoa</taxon>
        <taxon>Chordata</taxon>
        <taxon>Craniata</taxon>
        <taxon>Vertebrata</taxon>
        <taxon>Euteleostomi</taxon>
        <taxon>Actinopterygii</taxon>
        <taxon>Chondrostei</taxon>
        <taxon>Acipenseriformes</taxon>
        <taxon>Acipenseridae</taxon>
        <taxon>Huso</taxon>
    </lineage>
</organism>
<evidence type="ECO:0000256" key="1">
    <source>
        <dbReference type="PROSITE-ProRule" id="PRU00047"/>
    </source>
</evidence>
<dbReference type="PANTHER" id="PTHR15838:SF1">
    <property type="entry name" value="ZINC FINGER CCHC DOMAIN-CONTAINING PROTEIN 17"/>
    <property type="match status" value="1"/>
</dbReference>
<keyword evidence="1" id="KW-0862">Zinc</keyword>
<dbReference type="Gene3D" id="2.40.50.140">
    <property type="entry name" value="Nucleic acid-binding proteins"/>
    <property type="match status" value="1"/>
</dbReference>
<reference evidence="5 6" key="1">
    <citation type="submission" date="2021-05" db="EMBL/GenBank/DDBJ databases">
        <authorList>
            <person name="Zahm M."/>
            <person name="Klopp C."/>
            <person name="Cabau C."/>
            <person name="Kuhl H."/>
            <person name="Suciu R."/>
            <person name="Ciorpac M."/>
            <person name="Holostenco D."/>
            <person name="Gessner J."/>
            <person name="Wuertz S."/>
            <person name="Hohne C."/>
            <person name="Stock M."/>
            <person name="Gislard M."/>
            <person name="Lluch J."/>
            <person name="Milhes M."/>
            <person name="Lampietro C."/>
            <person name="Lopez Roques C."/>
            <person name="Donnadieu C."/>
            <person name="Du K."/>
            <person name="Schartl M."/>
            <person name="Guiguen Y."/>
        </authorList>
    </citation>
    <scope>NUCLEOTIDE SEQUENCE [LARGE SCALE GENOMIC DNA]</scope>
    <source>
        <strain evidence="5">Hh-F2</strain>
        <tissue evidence="5">Blood</tissue>
    </source>
</reference>
<feature type="compositionally biased region" description="Acidic residues" evidence="2">
    <location>
        <begin position="150"/>
        <end position="160"/>
    </location>
</feature>
<dbReference type="Pfam" id="PF00575">
    <property type="entry name" value="S1"/>
    <property type="match status" value="1"/>
</dbReference>
<comment type="caution">
    <text evidence="5">The sequence shown here is derived from an EMBL/GenBank/DDBJ whole genome shotgun (WGS) entry which is preliminary data.</text>
</comment>
<dbReference type="SMART" id="SM00316">
    <property type="entry name" value="S1"/>
    <property type="match status" value="1"/>
</dbReference>
<dbReference type="InterPro" id="IPR003029">
    <property type="entry name" value="S1_domain"/>
</dbReference>
<sequence length="239" mass="27224">MELPELYTVLKGEVASIMEYGVFIKIPGCRKQGLVHRTHMSSCRVENPAEIVDVGEKVWVKVIGKEMQDEKVKLSLSMKAVNQGTGKDLDPNNVILEQDERKRREFRDYSKQRITLEAVLNTVCKKCGCKGHFAKDCFSQPGGMKYGLVPEEEEEEEEGQGEGPGQQPSQSEKAPAKKRKKEKKMKKQKHKEKRGASDSDSSDSSSAEDTKRRRSSSSKKQKKKKKHKMQKHKGHRHRD</sequence>
<gene>
    <name evidence="5" type="ORF">HHUSO_G25450</name>
</gene>
<evidence type="ECO:0000256" key="2">
    <source>
        <dbReference type="SAM" id="MobiDB-lite"/>
    </source>
</evidence>
<dbReference type="PROSITE" id="PS50126">
    <property type="entry name" value="S1"/>
    <property type="match status" value="1"/>
</dbReference>
<feature type="region of interest" description="Disordered" evidence="2">
    <location>
        <begin position="150"/>
        <end position="239"/>
    </location>
</feature>
<dbReference type="InterPro" id="IPR001878">
    <property type="entry name" value="Znf_CCHC"/>
</dbReference>
<dbReference type="InterPro" id="IPR012340">
    <property type="entry name" value="NA-bd_OB-fold"/>
</dbReference>
<feature type="compositionally biased region" description="Basic residues" evidence="2">
    <location>
        <begin position="212"/>
        <end position="239"/>
    </location>
</feature>
<dbReference type="PANTHER" id="PTHR15838">
    <property type="entry name" value="NUCLEOLAR PROTEIN OF 40 KDA"/>
    <property type="match status" value="1"/>
</dbReference>
<dbReference type="PROSITE" id="PS50158">
    <property type="entry name" value="ZF_CCHC"/>
    <property type="match status" value="1"/>
</dbReference>
<evidence type="ECO:0000259" key="4">
    <source>
        <dbReference type="PROSITE" id="PS50158"/>
    </source>
</evidence>
<dbReference type="Proteomes" id="UP001369086">
    <property type="component" value="Unassembled WGS sequence"/>
</dbReference>
<proteinExistence type="predicted"/>